<protein>
    <submittedName>
        <fullName evidence="1">Unnamed protein product</fullName>
    </submittedName>
</protein>
<gene>
    <name evidence="1" type="ORF">Cboi01_000442900</name>
</gene>
<evidence type="ECO:0000313" key="1">
    <source>
        <dbReference type="EMBL" id="GME96900.1"/>
    </source>
</evidence>
<dbReference type="EMBL" id="BSXV01002855">
    <property type="protein sequence ID" value="GME96900.1"/>
    <property type="molecule type" value="Genomic_DNA"/>
</dbReference>
<sequence length="183" mass="20908">MMSNSPPSSSLSLIELGNSSKSVNGSGGISGGLFNSPTNNRSKRLKKKSLKKKSKNSTNSNNNNNNNGNNSNGNDTNNKKKKELDQSTSSRLIYLYSPCIIIAVYTNLMIQYNDELDTQNHFWNWLNYKFFNLTNINTINDSTYVQSWQFWNWVNIFTVLFLYFLELISNDPHDSSLTDHWKG</sequence>
<evidence type="ECO:0000313" key="2">
    <source>
        <dbReference type="Proteomes" id="UP001165101"/>
    </source>
</evidence>
<name>A0ACB5TWM6_CANBO</name>
<proteinExistence type="predicted"/>
<keyword evidence="2" id="KW-1185">Reference proteome</keyword>
<organism evidence="1 2">
    <name type="scientific">Candida boidinii</name>
    <name type="common">Yeast</name>
    <dbReference type="NCBI Taxonomy" id="5477"/>
    <lineage>
        <taxon>Eukaryota</taxon>
        <taxon>Fungi</taxon>
        <taxon>Dikarya</taxon>
        <taxon>Ascomycota</taxon>
        <taxon>Saccharomycotina</taxon>
        <taxon>Pichiomycetes</taxon>
        <taxon>Pichiales</taxon>
        <taxon>Pichiaceae</taxon>
        <taxon>Ogataea</taxon>
        <taxon>Ogataea/Candida clade</taxon>
    </lineage>
</organism>
<dbReference type="Proteomes" id="UP001165101">
    <property type="component" value="Unassembled WGS sequence"/>
</dbReference>
<accession>A0ACB5TWM6</accession>
<reference evidence="1" key="1">
    <citation type="submission" date="2023-04" db="EMBL/GenBank/DDBJ databases">
        <title>Candida boidinii NBRC 1967.</title>
        <authorList>
            <person name="Ichikawa N."/>
            <person name="Sato H."/>
            <person name="Tonouchi N."/>
        </authorList>
    </citation>
    <scope>NUCLEOTIDE SEQUENCE</scope>
    <source>
        <strain evidence="1">NBRC 1967</strain>
    </source>
</reference>
<comment type="caution">
    <text evidence="1">The sequence shown here is derived from an EMBL/GenBank/DDBJ whole genome shotgun (WGS) entry which is preliminary data.</text>
</comment>